<evidence type="ECO:0000259" key="7">
    <source>
        <dbReference type="PROSITE" id="PS51898"/>
    </source>
</evidence>
<gene>
    <name evidence="9" type="ORF">HMPREF9473_01464</name>
</gene>
<evidence type="ECO:0000256" key="3">
    <source>
        <dbReference type="ARBA" id="ARBA00022908"/>
    </source>
</evidence>
<evidence type="ECO:0000256" key="1">
    <source>
        <dbReference type="ARBA" id="ARBA00003283"/>
    </source>
</evidence>
<evidence type="ECO:0000256" key="2">
    <source>
        <dbReference type="ARBA" id="ARBA00008857"/>
    </source>
</evidence>
<evidence type="ECO:0008006" key="11">
    <source>
        <dbReference type="Google" id="ProtNLM"/>
    </source>
</evidence>
<protein>
    <recommendedName>
        <fullName evidence="11">Integrase</fullName>
    </recommendedName>
</protein>
<proteinExistence type="inferred from homology"/>
<dbReference type="OrthoDB" id="184666at2"/>
<evidence type="ECO:0000256" key="5">
    <source>
        <dbReference type="ARBA" id="ARBA00023172"/>
    </source>
</evidence>
<dbReference type="Proteomes" id="UP000005384">
    <property type="component" value="Unassembled WGS sequence"/>
</dbReference>
<dbReference type="InterPro" id="IPR050090">
    <property type="entry name" value="Tyrosine_recombinase_XerCD"/>
</dbReference>
<dbReference type="PROSITE" id="PS51900">
    <property type="entry name" value="CB"/>
    <property type="match status" value="1"/>
</dbReference>
<dbReference type="PANTHER" id="PTHR30349:SF89">
    <property type="entry name" value="INTEGRASE_RECOMBINASE"/>
    <property type="match status" value="1"/>
</dbReference>
<dbReference type="Pfam" id="PF00589">
    <property type="entry name" value="Phage_integrase"/>
    <property type="match status" value="1"/>
</dbReference>
<keyword evidence="3" id="KW-0229">DNA integration</keyword>
<dbReference type="Gene3D" id="1.10.150.130">
    <property type="match status" value="1"/>
</dbReference>
<evidence type="ECO:0000259" key="8">
    <source>
        <dbReference type="PROSITE" id="PS51900"/>
    </source>
</evidence>
<evidence type="ECO:0000313" key="10">
    <source>
        <dbReference type="Proteomes" id="UP000005384"/>
    </source>
</evidence>
<dbReference type="InterPro" id="IPR010998">
    <property type="entry name" value="Integrase_recombinase_N"/>
</dbReference>
<dbReference type="EMBL" id="ADLN01000015">
    <property type="protein sequence ID" value="EHI60534.1"/>
    <property type="molecule type" value="Genomic_DNA"/>
</dbReference>
<name>G5ID87_9FIRM</name>
<comment type="function">
    <text evidence="1">Site-specific tyrosine recombinase, which acts by catalyzing the cutting and rejoining of the recombining DNA molecules.</text>
</comment>
<feature type="domain" description="Tyr recombinase" evidence="7">
    <location>
        <begin position="107"/>
        <end position="280"/>
    </location>
</feature>
<sequence length="289" mass="32847">MNMRQDKQPVMAAVSAIGEFETFLRREERSANTVAKYIRDLRALFSYLDGREMDKDSLLSWKGYLMESYAPASVNSMLAAVNTFLDFAGLTGWKVKPLKIQREIFSRPEKELTREEYRRLVAAAEREKNCRLSLLLQTICATGIRVSELPFITAEALQTGRALVDCKGKTRTVFLPASLVRALHNYCRKQRIKSGTVFCTKNGKPIDRSNIWRDMKALCESAGVAPGKVFPHNLRHLFARTYYDLEKDLSKLADLLGHVNISTTRIYTMESGGRHAKQLDKMGLVFARL</sequence>
<dbReference type="InterPro" id="IPR011010">
    <property type="entry name" value="DNA_brk_join_enz"/>
</dbReference>
<dbReference type="PROSITE" id="PS51898">
    <property type="entry name" value="TYR_RECOMBINASE"/>
    <property type="match status" value="1"/>
</dbReference>
<keyword evidence="10" id="KW-1185">Reference proteome</keyword>
<dbReference type="GO" id="GO:0003677">
    <property type="term" value="F:DNA binding"/>
    <property type="evidence" value="ECO:0007669"/>
    <property type="project" value="UniProtKB-UniRule"/>
</dbReference>
<comment type="caution">
    <text evidence="9">The sequence shown here is derived from an EMBL/GenBank/DDBJ whole genome shotgun (WGS) entry which is preliminary data.</text>
</comment>
<organism evidence="9 10">
    <name type="scientific">Hungatella hathewayi WAL-18680</name>
    <dbReference type="NCBI Taxonomy" id="742737"/>
    <lineage>
        <taxon>Bacteria</taxon>
        <taxon>Bacillati</taxon>
        <taxon>Bacillota</taxon>
        <taxon>Clostridia</taxon>
        <taxon>Lachnospirales</taxon>
        <taxon>Lachnospiraceae</taxon>
        <taxon>Hungatella</taxon>
    </lineage>
</organism>
<comment type="similarity">
    <text evidence="2">Belongs to the 'phage' integrase family.</text>
</comment>
<keyword evidence="5" id="KW-0233">DNA recombination</keyword>
<dbReference type="AlphaFoldDB" id="G5ID87"/>
<evidence type="ECO:0000313" key="9">
    <source>
        <dbReference type="EMBL" id="EHI60534.1"/>
    </source>
</evidence>
<dbReference type="InterPro" id="IPR044068">
    <property type="entry name" value="CB"/>
</dbReference>
<dbReference type="SUPFAM" id="SSF56349">
    <property type="entry name" value="DNA breaking-rejoining enzymes"/>
    <property type="match status" value="1"/>
</dbReference>
<dbReference type="RefSeq" id="WP_006779450.1">
    <property type="nucleotide sequence ID" value="NZ_CP040506.1"/>
</dbReference>
<feature type="domain" description="Core-binding (CB)" evidence="8">
    <location>
        <begin position="11"/>
        <end position="89"/>
    </location>
</feature>
<dbReference type="GO" id="GO:0015074">
    <property type="term" value="P:DNA integration"/>
    <property type="evidence" value="ECO:0007669"/>
    <property type="project" value="UniProtKB-KW"/>
</dbReference>
<accession>G5ID87</accession>
<evidence type="ECO:0000256" key="6">
    <source>
        <dbReference type="PROSITE-ProRule" id="PRU01248"/>
    </source>
</evidence>
<dbReference type="InterPro" id="IPR002104">
    <property type="entry name" value="Integrase_catalytic"/>
</dbReference>
<dbReference type="PATRIC" id="fig|742737.3.peg.1477"/>
<dbReference type="HOGENOM" id="CLU_027562_9_2_9"/>
<dbReference type="PANTHER" id="PTHR30349">
    <property type="entry name" value="PHAGE INTEGRASE-RELATED"/>
    <property type="match status" value="1"/>
</dbReference>
<dbReference type="Pfam" id="PF02899">
    <property type="entry name" value="Phage_int_SAM_1"/>
    <property type="match status" value="1"/>
</dbReference>
<evidence type="ECO:0000256" key="4">
    <source>
        <dbReference type="ARBA" id="ARBA00023125"/>
    </source>
</evidence>
<dbReference type="InterPro" id="IPR013762">
    <property type="entry name" value="Integrase-like_cat_sf"/>
</dbReference>
<dbReference type="Gene3D" id="1.10.443.10">
    <property type="entry name" value="Intergrase catalytic core"/>
    <property type="match status" value="1"/>
</dbReference>
<dbReference type="GO" id="GO:0006310">
    <property type="term" value="P:DNA recombination"/>
    <property type="evidence" value="ECO:0007669"/>
    <property type="project" value="UniProtKB-KW"/>
</dbReference>
<reference evidence="9 10" key="1">
    <citation type="submission" date="2011-08" db="EMBL/GenBank/DDBJ databases">
        <title>The Genome Sequence of Clostridium hathewayi WAL-18680.</title>
        <authorList>
            <consortium name="The Broad Institute Genome Sequencing Platform"/>
            <person name="Earl A."/>
            <person name="Ward D."/>
            <person name="Feldgarden M."/>
            <person name="Gevers D."/>
            <person name="Finegold S.M."/>
            <person name="Summanen P.H."/>
            <person name="Molitoris D.R."/>
            <person name="Song M."/>
            <person name="Daigneault M."/>
            <person name="Allen-Vercoe E."/>
            <person name="Young S.K."/>
            <person name="Zeng Q."/>
            <person name="Gargeya S."/>
            <person name="Fitzgerald M."/>
            <person name="Haas B."/>
            <person name="Abouelleil A."/>
            <person name="Alvarado L."/>
            <person name="Arachchi H.M."/>
            <person name="Berlin A."/>
            <person name="Brown A."/>
            <person name="Chapman S.B."/>
            <person name="Chen Z."/>
            <person name="Dunbar C."/>
            <person name="Freedman E."/>
            <person name="Gearin G."/>
            <person name="Gellesch M."/>
            <person name="Goldberg J."/>
            <person name="Griggs A."/>
            <person name="Gujja S."/>
            <person name="Heiman D."/>
            <person name="Howarth C."/>
            <person name="Larson L."/>
            <person name="Lui A."/>
            <person name="MacDonald P.J.P."/>
            <person name="Montmayeur A."/>
            <person name="Murphy C."/>
            <person name="Neiman D."/>
            <person name="Pearson M."/>
            <person name="Priest M."/>
            <person name="Roberts A."/>
            <person name="Saif S."/>
            <person name="Shea T."/>
            <person name="Shenoy N."/>
            <person name="Sisk P."/>
            <person name="Stolte C."/>
            <person name="Sykes S."/>
            <person name="Wortman J."/>
            <person name="Nusbaum C."/>
            <person name="Birren B."/>
        </authorList>
    </citation>
    <scope>NUCLEOTIDE SEQUENCE [LARGE SCALE GENOMIC DNA]</scope>
    <source>
        <strain evidence="9 10">WAL-18680</strain>
    </source>
</reference>
<keyword evidence="4 6" id="KW-0238">DNA-binding</keyword>
<dbReference type="InterPro" id="IPR004107">
    <property type="entry name" value="Integrase_SAM-like_N"/>
</dbReference>